<feature type="compositionally biased region" description="Low complexity" evidence="1">
    <location>
        <begin position="1"/>
        <end position="23"/>
    </location>
</feature>
<dbReference type="STRING" id="28573.A0A0U1LM77"/>
<evidence type="ECO:0000256" key="1">
    <source>
        <dbReference type="SAM" id="MobiDB-lite"/>
    </source>
</evidence>
<reference evidence="2 3" key="1">
    <citation type="submission" date="2015-04" db="EMBL/GenBank/DDBJ databases">
        <authorList>
            <person name="Syromyatnikov M.Y."/>
            <person name="Popov V.N."/>
        </authorList>
    </citation>
    <scope>NUCLEOTIDE SEQUENCE [LARGE SCALE GENOMIC DNA]</scope>
    <source>
        <strain evidence="2">WF-38-12</strain>
    </source>
</reference>
<feature type="region of interest" description="Disordered" evidence="1">
    <location>
        <begin position="154"/>
        <end position="211"/>
    </location>
</feature>
<feature type="region of interest" description="Disordered" evidence="1">
    <location>
        <begin position="1"/>
        <end position="25"/>
    </location>
</feature>
<keyword evidence="3" id="KW-1185">Reference proteome</keyword>
<dbReference type="AlphaFoldDB" id="A0A0U1LM77"/>
<dbReference type="EMBL" id="CVMT01000001">
    <property type="protein sequence ID" value="CRG84150.1"/>
    <property type="molecule type" value="Genomic_DNA"/>
</dbReference>
<evidence type="ECO:0000313" key="3">
    <source>
        <dbReference type="Proteomes" id="UP000054383"/>
    </source>
</evidence>
<sequence>MPSETAATTATSTSSSSPSPSETLESEIYKHLTETSALDELHAELLFSLQRAGWTERIQSLTLDLLRAGRCSQFDELVDVVVALAAGESHPTMPEVDSSNSNNNNTNGHGMGTNGVVGGGSEPLFNNIDVRIPKEVVDQGVKALKDSIRPIATIEGDEDTAEPDASTNASKSEKKPSKTSTTKDSRLKTAADASPSKSAAAKDKKAKTGGK</sequence>
<organism evidence="2 3">
    <name type="scientific">Talaromyces islandicus</name>
    <name type="common">Penicillium islandicum</name>
    <dbReference type="NCBI Taxonomy" id="28573"/>
    <lineage>
        <taxon>Eukaryota</taxon>
        <taxon>Fungi</taxon>
        <taxon>Dikarya</taxon>
        <taxon>Ascomycota</taxon>
        <taxon>Pezizomycotina</taxon>
        <taxon>Eurotiomycetes</taxon>
        <taxon>Eurotiomycetidae</taxon>
        <taxon>Eurotiales</taxon>
        <taxon>Trichocomaceae</taxon>
        <taxon>Talaromyces</taxon>
        <taxon>Talaromyces sect. Islandici</taxon>
    </lineage>
</organism>
<gene>
    <name evidence="2" type="ORF">PISL3812_01475</name>
</gene>
<protein>
    <submittedName>
        <fullName evidence="2">Uncharacterized protein</fullName>
    </submittedName>
</protein>
<dbReference type="OrthoDB" id="5355007at2759"/>
<feature type="compositionally biased region" description="Gly residues" evidence="1">
    <location>
        <begin position="109"/>
        <end position="118"/>
    </location>
</feature>
<accession>A0A0U1LM77</accession>
<feature type="compositionally biased region" description="Low complexity" evidence="1">
    <location>
        <begin position="190"/>
        <end position="199"/>
    </location>
</feature>
<dbReference type="Proteomes" id="UP000054383">
    <property type="component" value="Unassembled WGS sequence"/>
</dbReference>
<evidence type="ECO:0000313" key="2">
    <source>
        <dbReference type="EMBL" id="CRG84150.1"/>
    </source>
</evidence>
<feature type="compositionally biased region" description="Basic and acidic residues" evidence="1">
    <location>
        <begin position="171"/>
        <end position="189"/>
    </location>
</feature>
<feature type="compositionally biased region" description="Low complexity" evidence="1">
    <location>
        <begin position="98"/>
        <end position="108"/>
    </location>
</feature>
<name>A0A0U1LM77_TALIS</name>
<dbReference type="OMA" id="KAKDHPY"/>
<proteinExistence type="predicted"/>
<feature type="region of interest" description="Disordered" evidence="1">
    <location>
        <begin position="91"/>
        <end position="118"/>
    </location>
</feature>